<gene>
    <name evidence="1" type="ORF">XELAEV_18002630mg</name>
</gene>
<dbReference type="Proteomes" id="UP000694892">
    <property type="component" value="Unassembled WGS sequence"/>
</dbReference>
<protein>
    <submittedName>
        <fullName evidence="1">Uncharacterized protein</fullName>
    </submittedName>
</protein>
<evidence type="ECO:0000313" key="1">
    <source>
        <dbReference type="EMBL" id="OCT55384.1"/>
    </source>
</evidence>
<proteinExistence type="predicted"/>
<name>A0A974GYD1_XENLA</name>
<reference evidence="1" key="1">
    <citation type="submission" date="2016-05" db="EMBL/GenBank/DDBJ databases">
        <title>WGS assembly of Xenopus laevis.</title>
        <authorList>
            <person name="Session A."/>
            <person name="Uno Y."/>
            <person name="Kwon T."/>
            <person name="Chapman J."/>
            <person name="Toyoda A."/>
            <person name="Takahashi S."/>
            <person name="Fukui A."/>
            <person name="Hikosaka A."/>
            <person name="Putnam N."/>
            <person name="Stites J."/>
            <person name="Van Heeringen S."/>
            <person name="Quigley I."/>
            <person name="Heinz S."/>
            <person name="Hellsten U."/>
            <person name="Lyons J."/>
            <person name="Suzuki A."/>
            <person name="Kondo M."/>
            <person name="Ogino H."/>
            <person name="Ochi H."/>
            <person name="Bogdanovic O."/>
            <person name="Lister R."/>
            <person name="Georgiou G."/>
            <person name="Paranjpe S."/>
            <person name="Van Kruijsbergen I."/>
            <person name="Mozaffari S."/>
            <person name="Shu S."/>
            <person name="Schmutz J."/>
            <person name="Jenkins J."/>
            <person name="Grimwood J."/>
            <person name="Carlson J."/>
            <person name="Mitros T."/>
            <person name="Simakov O."/>
            <person name="Heald R."/>
            <person name="Miller K."/>
            <person name="Haudenschild C."/>
            <person name="Kuroki Y."/>
            <person name="Tanaka T."/>
            <person name="Michiue T."/>
            <person name="Watanabe M."/>
            <person name="Kinoshita T."/>
            <person name="Ohta Y."/>
            <person name="Mawaribuchi S."/>
            <person name="Suzuki Y."/>
            <person name="Haramoto Y."/>
            <person name="Yamamoto T."/>
            <person name="Takagi C."/>
            <person name="Kitzman J."/>
            <person name="Shendure J."/>
            <person name="Nakayama T."/>
            <person name="Izutsu Y."/>
            <person name="Robert J."/>
            <person name="Dichmann D."/>
            <person name="Flajnik M."/>
            <person name="Houston D."/>
            <person name="Marcotte E."/>
            <person name="Wallingford J."/>
            <person name="Ito Y."/>
            <person name="Asashima M."/>
            <person name="Ueno N."/>
            <person name="Matsuda Y."/>
            <person name="Jan Veenstra G."/>
            <person name="Fujiyama A."/>
            <person name="Harland R."/>
            <person name="Taira M."/>
            <person name="Rokhsar D.S."/>
        </authorList>
    </citation>
    <scope>NUCLEOTIDE SEQUENCE</scope>
    <source>
        <strain evidence="1">J</strain>
        <tissue evidence="1">Blood</tissue>
    </source>
</reference>
<dbReference type="AlphaFoldDB" id="A0A974GYD1"/>
<feature type="non-terminal residue" evidence="1">
    <location>
        <position position="1"/>
    </location>
</feature>
<dbReference type="EMBL" id="KV495332">
    <property type="protein sequence ID" value="OCT55384.1"/>
    <property type="molecule type" value="Genomic_DNA"/>
</dbReference>
<sequence length="90" mass="9942">SQCHSQRLSRHYLWLHLFHCARVTAHATHGRHPTKVLYQSPGNLSGAHFGSASLSPTLSVSSLTVSHREEQGTIPSYLGEQVVTLPLIFL</sequence>
<organism evidence="1">
    <name type="scientific">Xenopus laevis</name>
    <name type="common">African clawed frog</name>
    <dbReference type="NCBI Taxonomy" id="8355"/>
    <lineage>
        <taxon>Eukaryota</taxon>
        <taxon>Metazoa</taxon>
        <taxon>Chordata</taxon>
        <taxon>Craniata</taxon>
        <taxon>Vertebrata</taxon>
        <taxon>Euteleostomi</taxon>
        <taxon>Amphibia</taxon>
        <taxon>Batrachia</taxon>
        <taxon>Anura</taxon>
        <taxon>Pipoidea</taxon>
        <taxon>Pipidae</taxon>
        <taxon>Xenopodinae</taxon>
        <taxon>Xenopus</taxon>
        <taxon>Xenopus</taxon>
    </lineage>
</organism>
<accession>A0A974GYD1</accession>